<dbReference type="InterPro" id="IPR005835">
    <property type="entry name" value="NTP_transferase_dom"/>
</dbReference>
<gene>
    <name evidence="10" type="primary">galU</name>
    <name evidence="10" type="ORF">R8Z52_04130</name>
</gene>
<dbReference type="Proteomes" id="UP001304071">
    <property type="component" value="Chromosome 1"/>
</dbReference>
<evidence type="ECO:0000313" key="10">
    <source>
        <dbReference type="EMBL" id="WPC74428.1"/>
    </source>
</evidence>
<evidence type="ECO:0000256" key="6">
    <source>
        <dbReference type="ARBA" id="ARBA00037294"/>
    </source>
</evidence>
<evidence type="ECO:0000256" key="4">
    <source>
        <dbReference type="ARBA" id="ARBA00022679"/>
    </source>
</evidence>
<dbReference type="SUPFAM" id="SSF53448">
    <property type="entry name" value="Nucleotide-diphospho-sugar transferases"/>
    <property type="match status" value="1"/>
</dbReference>
<name>A0ABZ0QD95_9VIBR</name>
<dbReference type="GO" id="GO:0003983">
    <property type="term" value="F:UTP:glucose-1-phosphate uridylyltransferase activity"/>
    <property type="evidence" value="ECO:0007669"/>
    <property type="project" value="UniProtKB-EC"/>
</dbReference>
<evidence type="ECO:0000256" key="7">
    <source>
        <dbReference type="ARBA" id="ARBA00048128"/>
    </source>
</evidence>
<dbReference type="PANTHER" id="PTHR43197:SF1">
    <property type="entry name" value="UTP--GLUCOSE-1-PHOSPHATE URIDYLYLTRANSFERASE"/>
    <property type="match status" value="1"/>
</dbReference>
<evidence type="ECO:0000313" key="11">
    <source>
        <dbReference type="Proteomes" id="UP001304071"/>
    </source>
</evidence>
<evidence type="ECO:0000256" key="2">
    <source>
        <dbReference type="ARBA" id="ARBA00012415"/>
    </source>
</evidence>
<accession>A0ABZ0QD95</accession>
<evidence type="ECO:0000256" key="1">
    <source>
        <dbReference type="ARBA" id="ARBA00006890"/>
    </source>
</evidence>
<comment type="similarity">
    <text evidence="1 8">Belongs to the UDPGP type 2 family.</text>
</comment>
<evidence type="ECO:0000256" key="3">
    <source>
        <dbReference type="ARBA" id="ARBA00019048"/>
    </source>
</evidence>
<feature type="domain" description="Nucleotidyl transferase" evidence="9">
    <location>
        <begin position="9"/>
        <end position="266"/>
    </location>
</feature>
<dbReference type="PANTHER" id="PTHR43197">
    <property type="entry name" value="UTP--GLUCOSE-1-PHOSPHATE URIDYLYLTRANSFERASE"/>
    <property type="match status" value="1"/>
</dbReference>
<dbReference type="RefSeq" id="WP_261894643.1">
    <property type="nucleotide sequence ID" value="NZ_AP024895.1"/>
</dbReference>
<evidence type="ECO:0000259" key="9">
    <source>
        <dbReference type="Pfam" id="PF00483"/>
    </source>
</evidence>
<dbReference type="InterPro" id="IPR029044">
    <property type="entry name" value="Nucleotide-diphossugar_trans"/>
</dbReference>
<reference evidence="10 11" key="1">
    <citation type="submission" date="2023-11" db="EMBL/GenBank/DDBJ databases">
        <title>Plant-associative lifestyle of Vibrio porteresiae and its evolutionary dynamics.</title>
        <authorList>
            <person name="Rameshkumar N."/>
            <person name="Kirti K."/>
        </authorList>
    </citation>
    <scope>NUCLEOTIDE SEQUENCE [LARGE SCALE GENOMIC DNA]</scope>
    <source>
        <strain evidence="10 11">MSSRF30</strain>
    </source>
</reference>
<comment type="function">
    <text evidence="6">May play a role in stationary phase survival.</text>
</comment>
<comment type="catalytic activity">
    <reaction evidence="7 8">
        <text>alpha-D-glucose 1-phosphate + UTP + H(+) = UDP-alpha-D-glucose + diphosphate</text>
        <dbReference type="Rhea" id="RHEA:19889"/>
        <dbReference type="ChEBI" id="CHEBI:15378"/>
        <dbReference type="ChEBI" id="CHEBI:33019"/>
        <dbReference type="ChEBI" id="CHEBI:46398"/>
        <dbReference type="ChEBI" id="CHEBI:58601"/>
        <dbReference type="ChEBI" id="CHEBI:58885"/>
        <dbReference type="EC" id="2.7.7.9"/>
    </reaction>
</comment>
<dbReference type="Gene3D" id="3.90.550.10">
    <property type="entry name" value="Spore Coat Polysaccharide Biosynthesis Protein SpsA, Chain A"/>
    <property type="match status" value="1"/>
</dbReference>
<keyword evidence="4 8" id="KW-0808">Transferase</keyword>
<evidence type="ECO:0000256" key="5">
    <source>
        <dbReference type="ARBA" id="ARBA00022695"/>
    </source>
</evidence>
<keyword evidence="11" id="KW-1185">Reference proteome</keyword>
<dbReference type="EC" id="2.7.7.9" evidence="2 8"/>
<proteinExistence type="inferred from homology"/>
<sequence>MIKKCLFPAAGYGTRFLPATKSMPKEMMPVVNKPLIEYGVEEAIQAGMNGMCIVTGRGKHSIMDHFDMNYELEHQINGTNKEELLGDIRSIMDSATFTFIRQREMKGLGHAILTGRELVGDEAFAVVLADDLCVNQDKGVLAQMVALYNQFRCSIVAVQEVPADETHKYGVISGEMIKDDIYRVDDMVEKPEPGKAPSNLAIIGRYILTPDIFELIEKTEPGKGGEIQITDALLKQAKSGCVLAYKFKGHRFDCGSVEGYIEATNYCYENLYKKNEKKVALDKHSTKKG</sequence>
<evidence type="ECO:0000256" key="8">
    <source>
        <dbReference type="RuleBase" id="RU361259"/>
    </source>
</evidence>
<dbReference type="EMBL" id="CP138203">
    <property type="protein sequence ID" value="WPC74428.1"/>
    <property type="molecule type" value="Genomic_DNA"/>
</dbReference>
<organism evidence="10 11">
    <name type="scientific">Vibrio porteresiae DSM 19223</name>
    <dbReference type="NCBI Taxonomy" id="1123496"/>
    <lineage>
        <taxon>Bacteria</taxon>
        <taxon>Pseudomonadati</taxon>
        <taxon>Pseudomonadota</taxon>
        <taxon>Gammaproteobacteria</taxon>
        <taxon>Vibrionales</taxon>
        <taxon>Vibrionaceae</taxon>
        <taxon>Vibrio</taxon>
    </lineage>
</organism>
<dbReference type="InterPro" id="IPR005771">
    <property type="entry name" value="GalU_uridylyltTrfase_bac/arc"/>
</dbReference>
<dbReference type="CDD" id="cd02541">
    <property type="entry name" value="UGPase_prokaryotic"/>
    <property type="match status" value="1"/>
</dbReference>
<dbReference type="Pfam" id="PF00483">
    <property type="entry name" value="NTP_transferase"/>
    <property type="match status" value="1"/>
</dbReference>
<dbReference type="NCBIfam" id="TIGR01099">
    <property type="entry name" value="galU"/>
    <property type="match status" value="1"/>
</dbReference>
<keyword evidence="5 8" id="KW-0548">Nucleotidyltransferase</keyword>
<protein>
    <recommendedName>
        <fullName evidence="3 8">UTP--glucose-1-phosphate uridylyltransferase</fullName>
        <ecNumber evidence="2 8">2.7.7.9</ecNumber>
    </recommendedName>
    <alternativeName>
        <fullName evidence="8">UDP-glucose pyrophosphorylase</fullName>
    </alternativeName>
</protein>